<dbReference type="Proteomes" id="UP000485058">
    <property type="component" value="Unassembled WGS sequence"/>
</dbReference>
<evidence type="ECO:0000313" key="1">
    <source>
        <dbReference type="EMBL" id="GFH10855.1"/>
    </source>
</evidence>
<protein>
    <submittedName>
        <fullName evidence="1">Uncharacterized protein</fullName>
    </submittedName>
</protein>
<name>A0A699YNG4_HAELA</name>
<accession>A0A699YNG4</accession>
<reference evidence="1 2" key="1">
    <citation type="submission" date="2020-02" db="EMBL/GenBank/DDBJ databases">
        <title>Draft genome sequence of Haematococcus lacustris strain NIES-144.</title>
        <authorList>
            <person name="Morimoto D."/>
            <person name="Nakagawa S."/>
            <person name="Yoshida T."/>
            <person name="Sawayama S."/>
        </authorList>
    </citation>
    <scope>NUCLEOTIDE SEQUENCE [LARGE SCALE GENOMIC DNA]</scope>
    <source>
        <strain evidence="1 2">NIES-144</strain>
    </source>
</reference>
<proteinExistence type="predicted"/>
<keyword evidence="2" id="KW-1185">Reference proteome</keyword>
<sequence>MKPSTCIAGMASKSCTGLESPPVQGLHTLESVTNKDGQPQDIDIVVNEIFSNGDEVFVEYSNGPVAFKVRWEGRPRTPPFKWGERGEILPPHDTWLRELDLKHEGLGGLVEVELLRTDPTLLDKDLGKTKELLMHHAGALQMMFYYQSAEGATAGDQLGAITLPQFRGLMTSAKVVTSRFPPEKVDEVFTTVATGAQTLARKVDNKSGVSSFDLLDFMIGVIRVAHARFATENPGQASYQQLSFKLMSLIKDCFAIYTFPELTKKLARFESATNNAAAALLLKRGRKLVEQTLDSCQLKRVRSSVVKVDLRWLCTHLQRWNLLGRDFNLQELAIIAIYAKQASSEPERFVLHPHPLEYNYSEFERMLLGIAHHIYVTKKKTEAFEEFLGETLDSIFKKAGVLMEVGKESYLIPPCSPQALCSAHVGNPWVEDVRGKGTCVMLCLWETQGGALKCNTPLPARTCLNVSSMPGWLCPVTDYSCICQPAVQHHLSCLSHSG</sequence>
<dbReference type="AlphaFoldDB" id="A0A699YNG4"/>
<organism evidence="1 2">
    <name type="scientific">Haematococcus lacustris</name>
    <name type="common">Green alga</name>
    <name type="synonym">Haematococcus pluvialis</name>
    <dbReference type="NCBI Taxonomy" id="44745"/>
    <lineage>
        <taxon>Eukaryota</taxon>
        <taxon>Viridiplantae</taxon>
        <taxon>Chlorophyta</taxon>
        <taxon>core chlorophytes</taxon>
        <taxon>Chlorophyceae</taxon>
        <taxon>CS clade</taxon>
        <taxon>Chlamydomonadales</taxon>
        <taxon>Haematococcaceae</taxon>
        <taxon>Haematococcus</taxon>
    </lineage>
</organism>
<comment type="caution">
    <text evidence="1">The sequence shown here is derived from an EMBL/GenBank/DDBJ whole genome shotgun (WGS) entry which is preliminary data.</text>
</comment>
<dbReference type="EMBL" id="BLLF01000353">
    <property type="protein sequence ID" value="GFH10855.1"/>
    <property type="molecule type" value="Genomic_DNA"/>
</dbReference>
<gene>
    <name evidence="1" type="ORF">HaLaN_06251</name>
</gene>
<evidence type="ECO:0000313" key="2">
    <source>
        <dbReference type="Proteomes" id="UP000485058"/>
    </source>
</evidence>